<dbReference type="Gene3D" id="1.20.1280.50">
    <property type="match status" value="1"/>
</dbReference>
<dbReference type="Proteomes" id="UP000054725">
    <property type="component" value="Unassembled WGS sequence"/>
</dbReference>
<comment type="caution">
    <text evidence="3">The sequence shown here is derived from an EMBL/GenBank/DDBJ whole genome shotgun (WGS) entry which is preliminary data.</text>
</comment>
<dbReference type="Pfam" id="PF12796">
    <property type="entry name" value="Ank_2"/>
    <property type="match status" value="1"/>
</dbReference>
<feature type="compositionally biased region" description="Basic and acidic residues" evidence="1">
    <location>
        <begin position="485"/>
        <end position="515"/>
    </location>
</feature>
<dbReference type="OrthoDB" id="5657194at2"/>
<reference evidence="3 4" key="1">
    <citation type="submission" date="2015-11" db="EMBL/GenBank/DDBJ databases">
        <title>Genomic analysis of 38 Legionella species identifies large and diverse effector repertoires.</title>
        <authorList>
            <person name="Burstein D."/>
            <person name="Amaro F."/>
            <person name="Zusman T."/>
            <person name="Lifshitz Z."/>
            <person name="Cohen O."/>
            <person name="Gilbert J.A."/>
            <person name="Pupko T."/>
            <person name="Shuman H.A."/>
            <person name="Segal G."/>
        </authorList>
    </citation>
    <scope>NUCLEOTIDE SEQUENCE [LARGE SCALE GENOMIC DNA]</scope>
    <source>
        <strain evidence="3 4">ATCC 49506</strain>
    </source>
</reference>
<dbReference type="InterPro" id="IPR036047">
    <property type="entry name" value="F-box-like_dom_sf"/>
</dbReference>
<dbReference type="SUPFAM" id="SSF140860">
    <property type="entry name" value="Pseudo ankyrin repeat-like"/>
    <property type="match status" value="1"/>
</dbReference>
<organism evidence="3 4">
    <name type="scientific">Legionella nautarum</name>
    <dbReference type="NCBI Taxonomy" id="45070"/>
    <lineage>
        <taxon>Bacteria</taxon>
        <taxon>Pseudomonadati</taxon>
        <taxon>Pseudomonadota</taxon>
        <taxon>Gammaproteobacteria</taxon>
        <taxon>Legionellales</taxon>
        <taxon>Legionellaceae</taxon>
        <taxon>Legionella</taxon>
    </lineage>
</organism>
<accession>A0A0W0WKJ4</accession>
<dbReference type="InterPro" id="IPR002110">
    <property type="entry name" value="Ankyrin_rpt"/>
</dbReference>
<feature type="domain" description="F-box" evidence="2">
    <location>
        <begin position="12"/>
        <end position="59"/>
    </location>
</feature>
<keyword evidence="4" id="KW-1185">Reference proteome</keyword>
<dbReference type="AlphaFoldDB" id="A0A0W0WKJ4"/>
<evidence type="ECO:0000313" key="4">
    <source>
        <dbReference type="Proteomes" id="UP000054725"/>
    </source>
</evidence>
<evidence type="ECO:0000256" key="1">
    <source>
        <dbReference type="SAM" id="MobiDB-lite"/>
    </source>
</evidence>
<dbReference type="PROSITE" id="PS50181">
    <property type="entry name" value="FBOX"/>
    <property type="match status" value="1"/>
</dbReference>
<name>A0A0W0WKJ4_9GAMM</name>
<protein>
    <submittedName>
        <fullName evidence="3">Ankyrin repeats (3 copies)</fullName>
    </submittedName>
</protein>
<gene>
    <name evidence="3" type="ORF">Lnau_2490</name>
</gene>
<dbReference type="Gene3D" id="1.25.40.20">
    <property type="entry name" value="Ankyrin repeat-containing domain"/>
    <property type="match status" value="2"/>
</dbReference>
<dbReference type="InterPro" id="IPR001810">
    <property type="entry name" value="F-box_dom"/>
</dbReference>
<sequence length="569" mass="64104">MKNKTQVPSSGLKENIELADELWLGIFSLIDPESLLSMLPLVSKKFYQLASDHLLWKKLFETLFSEDLPHPLQSSNFDWRTEFITLYRKHYGSLTAQARRCVFLITLGATQEICAAKFSIQDLEAGQFSLIKTAAQFKQQAILDHFYAEAQQQLEKHDYKGQLYWATLCNQSKIVASLLAEHPKLINKAIFEGNKTVTMLAALVGHLELMKELIAHPSNNLLQLKKGFKKLHQCIIRSGQLSTVNGFHSFIEEQEGINTSPFSADSLEPSDLKKRSLAFSILNAAANLPSSITLAARYNSVTVFKTVTKQLQQKCIQLRECGAAEPSPNCNSASAEQDENELLQLIALSEAEQAYKIALSNFDWEIHQAMLEAAQFGHVDIIKYALENNFFTIDRPLLVEQQTLLYRAVLSKQTALVNFLLNKQADPEVALTMLLSELSRLQSDGYSEMIALLREAVKEKNTLSNPNLVATVIDREATLRVTSPKTKEESAKRKFEQPEKPEKKESERKSSKLTENDSPNSAQRYRLFANSNQTKSEFILSPQSRSPNSATKETEIKDKNDSATYSSWG</sequence>
<dbReference type="SUPFAM" id="SSF81383">
    <property type="entry name" value="F-box domain"/>
    <property type="match status" value="1"/>
</dbReference>
<dbReference type="InterPro" id="IPR036770">
    <property type="entry name" value="Ankyrin_rpt-contain_sf"/>
</dbReference>
<dbReference type="EMBL" id="LNYO01000024">
    <property type="protein sequence ID" value="KTD32842.1"/>
    <property type="molecule type" value="Genomic_DNA"/>
</dbReference>
<dbReference type="RefSeq" id="WP_058505486.1">
    <property type="nucleotide sequence ID" value="NZ_CAAAIF010000004.1"/>
</dbReference>
<dbReference type="Pfam" id="PF12937">
    <property type="entry name" value="F-box-like"/>
    <property type="match status" value="1"/>
</dbReference>
<dbReference type="PATRIC" id="fig|45070.6.peg.2627"/>
<feature type="compositionally biased region" description="Basic and acidic residues" evidence="1">
    <location>
        <begin position="552"/>
        <end position="561"/>
    </location>
</feature>
<feature type="region of interest" description="Disordered" evidence="1">
    <location>
        <begin position="481"/>
        <end position="569"/>
    </location>
</feature>
<evidence type="ECO:0000259" key="2">
    <source>
        <dbReference type="PROSITE" id="PS50181"/>
    </source>
</evidence>
<evidence type="ECO:0000313" key="3">
    <source>
        <dbReference type="EMBL" id="KTD32842.1"/>
    </source>
</evidence>
<dbReference type="SMART" id="SM00248">
    <property type="entry name" value="ANK"/>
    <property type="match status" value="4"/>
</dbReference>
<feature type="compositionally biased region" description="Polar residues" evidence="1">
    <location>
        <begin position="516"/>
        <end position="551"/>
    </location>
</feature>
<proteinExistence type="predicted"/>